<dbReference type="EnsemblPlants" id="KQK92561">
    <property type="protein sequence ID" value="KQK92561"/>
    <property type="gene ID" value="SETIT_040839mg"/>
</dbReference>
<dbReference type="HOGENOM" id="CLU_3369403_0_0_1"/>
<dbReference type="AlphaFoldDB" id="K4APJ1"/>
<evidence type="ECO:0000256" key="1">
    <source>
        <dbReference type="SAM" id="MobiDB-lite"/>
    </source>
</evidence>
<name>K4APJ1_SETIT</name>
<accession>K4APJ1</accession>
<proteinExistence type="predicted"/>
<dbReference type="Proteomes" id="UP000004995">
    <property type="component" value="Unassembled WGS sequence"/>
</dbReference>
<sequence>MEEYNNILLIRFSNKEPQGATKKQLETRSTMSKLR</sequence>
<keyword evidence="3" id="KW-1185">Reference proteome</keyword>
<evidence type="ECO:0000313" key="2">
    <source>
        <dbReference type="EnsemblPlants" id="KQK92561"/>
    </source>
</evidence>
<feature type="region of interest" description="Disordered" evidence="1">
    <location>
        <begin position="15"/>
        <end position="35"/>
    </location>
</feature>
<evidence type="ECO:0000313" key="3">
    <source>
        <dbReference type="Proteomes" id="UP000004995"/>
    </source>
</evidence>
<dbReference type="InParanoid" id="K4APJ1"/>
<protein>
    <submittedName>
        <fullName evidence="2">Uncharacterized protein</fullName>
    </submittedName>
</protein>
<reference evidence="2" key="2">
    <citation type="submission" date="2018-08" db="UniProtKB">
        <authorList>
            <consortium name="EnsemblPlants"/>
        </authorList>
    </citation>
    <scope>IDENTIFICATION</scope>
    <source>
        <strain evidence="2">Yugu1</strain>
    </source>
</reference>
<reference evidence="3" key="1">
    <citation type="journal article" date="2012" name="Nat. Biotechnol.">
        <title>Reference genome sequence of the model plant Setaria.</title>
        <authorList>
            <person name="Bennetzen J.L."/>
            <person name="Schmutz J."/>
            <person name="Wang H."/>
            <person name="Percifield R."/>
            <person name="Hawkins J."/>
            <person name="Pontaroli A.C."/>
            <person name="Estep M."/>
            <person name="Feng L."/>
            <person name="Vaughn J.N."/>
            <person name="Grimwood J."/>
            <person name="Jenkins J."/>
            <person name="Barry K."/>
            <person name="Lindquist E."/>
            <person name="Hellsten U."/>
            <person name="Deshpande S."/>
            <person name="Wang X."/>
            <person name="Wu X."/>
            <person name="Mitros T."/>
            <person name="Triplett J."/>
            <person name="Yang X."/>
            <person name="Ye C.Y."/>
            <person name="Mauro-Herrera M."/>
            <person name="Wang L."/>
            <person name="Li P."/>
            <person name="Sharma M."/>
            <person name="Sharma R."/>
            <person name="Ronald P.C."/>
            <person name="Panaud O."/>
            <person name="Kellogg E.A."/>
            <person name="Brutnell T.P."/>
            <person name="Doust A.N."/>
            <person name="Tuskan G.A."/>
            <person name="Rokhsar D."/>
            <person name="Devos K.M."/>
        </authorList>
    </citation>
    <scope>NUCLEOTIDE SEQUENCE [LARGE SCALE GENOMIC DNA]</scope>
    <source>
        <strain evidence="3">cv. Yugu1</strain>
    </source>
</reference>
<dbReference type="EMBL" id="AGNK02006129">
    <property type="status" value="NOT_ANNOTATED_CDS"/>
    <property type="molecule type" value="Genomic_DNA"/>
</dbReference>
<dbReference type="Gramene" id="KQK92561">
    <property type="protein sequence ID" value="KQK92561"/>
    <property type="gene ID" value="SETIT_040839mg"/>
</dbReference>
<organism evidence="2 3">
    <name type="scientific">Setaria italica</name>
    <name type="common">Foxtail millet</name>
    <name type="synonym">Panicum italicum</name>
    <dbReference type="NCBI Taxonomy" id="4555"/>
    <lineage>
        <taxon>Eukaryota</taxon>
        <taxon>Viridiplantae</taxon>
        <taxon>Streptophyta</taxon>
        <taxon>Embryophyta</taxon>
        <taxon>Tracheophyta</taxon>
        <taxon>Spermatophyta</taxon>
        <taxon>Magnoliopsida</taxon>
        <taxon>Liliopsida</taxon>
        <taxon>Poales</taxon>
        <taxon>Poaceae</taxon>
        <taxon>PACMAD clade</taxon>
        <taxon>Panicoideae</taxon>
        <taxon>Panicodae</taxon>
        <taxon>Paniceae</taxon>
        <taxon>Cenchrinae</taxon>
        <taxon>Setaria</taxon>
    </lineage>
</organism>